<dbReference type="OrthoDB" id="10261348at2759"/>
<dbReference type="InterPro" id="IPR013169">
    <property type="entry name" value="mRNA_splic_Cwf18-like"/>
</dbReference>
<dbReference type="AlphaFoldDB" id="A0A6G1FVW8"/>
<sequence>RKARLAQLKSLKRKQPPTDDDTSTQPPAKSPRPSTSPPPTVTTTYLSGRNYDASARGPKLGFEHDPSAAHATLEQKASALAEEARAEAAREAASAEKALDLFTLRPRKPNADLKRELDRKMEVLDVRTENAVARLI</sequence>
<name>A0A6G1FVW8_9PEZI</name>
<reference evidence="2 4" key="1">
    <citation type="submission" date="2020-01" db="EMBL/GenBank/DDBJ databases">
        <authorList>
            <consortium name="DOE Joint Genome Institute"/>
            <person name="Haridas S."/>
            <person name="Albert R."/>
            <person name="Binder M."/>
            <person name="Bloem J."/>
            <person name="Labutti K."/>
            <person name="Salamov A."/>
            <person name="Andreopoulos B."/>
            <person name="Baker S.E."/>
            <person name="Barry K."/>
            <person name="Bills G."/>
            <person name="Bluhm B.H."/>
            <person name="Cannon C."/>
            <person name="Castanera R."/>
            <person name="Culley D.E."/>
            <person name="Daum C."/>
            <person name="Ezra D."/>
            <person name="Gonzalez J.B."/>
            <person name="Henrissat B."/>
            <person name="Kuo A."/>
            <person name="Liang C."/>
            <person name="Lipzen A."/>
            <person name="Lutzoni F."/>
            <person name="Magnuson J."/>
            <person name="Mondo S."/>
            <person name="Nolan M."/>
            <person name="Ohm R."/>
            <person name="Pangilinan J."/>
            <person name="Park H.-J."/>
            <person name="Ramirez L."/>
            <person name="Alfaro M."/>
            <person name="Sun H."/>
            <person name="Tritt A."/>
            <person name="Yoshinaga Y."/>
            <person name="Zwiers L.-H."/>
            <person name="Turgeon B.G."/>
            <person name="Goodwin S.B."/>
            <person name="Spatafora J.W."/>
            <person name="Crous P.W."/>
            <person name="Grigoriev I.V."/>
        </authorList>
    </citation>
    <scope>NUCLEOTIDE SEQUENCE</scope>
    <source>
        <strain evidence="2 4">CBS 781.70</strain>
    </source>
</reference>
<dbReference type="GO" id="GO:0005684">
    <property type="term" value="C:U2-type spliceosomal complex"/>
    <property type="evidence" value="ECO:0007669"/>
    <property type="project" value="TreeGrafter"/>
</dbReference>
<dbReference type="EMBL" id="ML975169">
    <property type="protein sequence ID" value="KAF1809977.1"/>
    <property type="molecule type" value="Genomic_DNA"/>
</dbReference>
<protein>
    <submittedName>
        <fullName evidence="2 4">Uncharacterized protein</fullName>
    </submittedName>
</protein>
<accession>A0A6G1FVW8</accession>
<evidence type="ECO:0000256" key="1">
    <source>
        <dbReference type="SAM" id="MobiDB-lite"/>
    </source>
</evidence>
<dbReference type="PANTHER" id="PTHR31551:SF1">
    <property type="entry name" value="COILED-COIL DOMAIN-CONTAINING PROTEIN 12"/>
    <property type="match status" value="1"/>
</dbReference>
<feature type="non-terminal residue" evidence="2">
    <location>
        <position position="136"/>
    </location>
</feature>
<evidence type="ECO:0000313" key="2">
    <source>
        <dbReference type="EMBL" id="KAF1809977.1"/>
    </source>
</evidence>
<dbReference type="Pfam" id="PF08315">
    <property type="entry name" value="cwf18"/>
    <property type="match status" value="1"/>
</dbReference>
<dbReference type="PANTHER" id="PTHR31551">
    <property type="entry name" value="PRE-MRNA-SPLICING FACTOR CWF18"/>
    <property type="match status" value="1"/>
</dbReference>
<feature type="compositionally biased region" description="Basic residues" evidence="1">
    <location>
        <begin position="1"/>
        <end position="15"/>
    </location>
</feature>
<evidence type="ECO:0000313" key="4">
    <source>
        <dbReference type="RefSeq" id="XP_033531608.1"/>
    </source>
</evidence>
<dbReference type="RefSeq" id="XP_033531608.1">
    <property type="nucleotide sequence ID" value="XM_033675419.1"/>
</dbReference>
<gene>
    <name evidence="2 4" type="ORF">P152DRAFT_365326</name>
</gene>
<dbReference type="GeneID" id="54415989"/>
<dbReference type="Proteomes" id="UP000504638">
    <property type="component" value="Unplaced"/>
</dbReference>
<organism evidence="2">
    <name type="scientific">Eremomyces bilateralis CBS 781.70</name>
    <dbReference type="NCBI Taxonomy" id="1392243"/>
    <lineage>
        <taxon>Eukaryota</taxon>
        <taxon>Fungi</taxon>
        <taxon>Dikarya</taxon>
        <taxon>Ascomycota</taxon>
        <taxon>Pezizomycotina</taxon>
        <taxon>Dothideomycetes</taxon>
        <taxon>Dothideomycetes incertae sedis</taxon>
        <taxon>Eremomycetales</taxon>
        <taxon>Eremomycetaceae</taxon>
        <taxon>Eremomyces</taxon>
    </lineage>
</organism>
<feature type="non-terminal residue" evidence="2">
    <location>
        <position position="1"/>
    </location>
</feature>
<feature type="region of interest" description="Disordered" evidence="1">
    <location>
        <begin position="1"/>
        <end position="65"/>
    </location>
</feature>
<reference evidence="4" key="3">
    <citation type="submission" date="2025-04" db="UniProtKB">
        <authorList>
            <consortium name="RefSeq"/>
        </authorList>
    </citation>
    <scope>IDENTIFICATION</scope>
    <source>
        <strain evidence="4">CBS 781.70</strain>
    </source>
</reference>
<evidence type="ECO:0000313" key="3">
    <source>
        <dbReference type="Proteomes" id="UP000504638"/>
    </source>
</evidence>
<keyword evidence="3" id="KW-1185">Reference proteome</keyword>
<proteinExistence type="predicted"/>
<reference evidence="4" key="2">
    <citation type="submission" date="2020-04" db="EMBL/GenBank/DDBJ databases">
        <authorList>
            <consortium name="NCBI Genome Project"/>
        </authorList>
    </citation>
    <scope>NUCLEOTIDE SEQUENCE</scope>
    <source>
        <strain evidence="4">CBS 781.70</strain>
    </source>
</reference>
<feature type="compositionally biased region" description="Pro residues" evidence="1">
    <location>
        <begin position="28"/>
        <end position="40"/>
    </location>
</feature>
<dbReference type="GO" id="GO:0071014">
    <property type="term" value="C:post-mRNA release spliceosomal complex"/>
    <property type="evidence" value="ECO:0007669"/>
    <property type="project" value="TreeGrafter"/>
</dbReference>